<dbReference type="AlphaFoldDB" id="A0A914Q3P4"/>
<name>A0A914Q3P4_9BILA</name>
<keyword evidence="2" id="KW-1185">Reference proteome</keyword>
<evidence type="ECO:0000313" key="3">
    <source>
        <dbReference type="WBParaSite" id="PDA_v2.g21764.t1"/>
    </source>
</evidence>
<organism evidence="2 3">
    <name type="scientific">Panagrolaimus davidi</name>
    <dbReference type="NCBI Taxonomy" id="227884"/>
    <lineage>
        <taxon>Eukaryota</taxon>
        <taxon>Metazoa</taxon>
        <taxon>Ecdysozoa</taxon>
        <taxon>Nematoda</taxon>
        <taxon>Chromadorea</taxon>
        <taxon>Rhabditida</taxon>
        <taxon>Tylenchina</taxon>
        <taxon>Panagrolaimomorpha</taxon>
        <taxon>Panagrolaimoidea</taxon>
        <taxon>Panagrolaimidae</taxon>
        <taxon>Panagrolaimus</taxon>
    </lineage>
</organism>
<proteinExistence type="predicted"/>
<dbReference type="WBParaSite" id="PDA_v2.g21764.t1">
    <property type="protein sequence ID" value="PDA_v2.g21764.t1"/>
    <property type="gene ID" value="PDA_v2.g21764"/>
</dbReference>
<dbReference type="Proteomes" id="UP000887578">
    <property type="component" value="Unplaced"/>
</dbReference>
<protein>
    <submittedName>
        <fullName evidence="3">Uncharacterized protein</fullName>
    </submittedName>
</protein>
<accession>A0A914Q3P4</accession>
<evidence type="ECO:0000256" key="1">
    <source>
        <dbReference type="SAM" id="MobiDB-lite"/>
    </source>
</evidence>
<feature type="region of interest" description="Disordered" evidence="1">
    <location>
        <begin position="204"/>
        <end position="240"/>
    </location>
</feature>
<reference evidence="3" key="1">
    <citation type="submission" date="2022-11" db="UniProtKB">
        <authorList>
            <consortium name="WormBaseParasite"/>
        </authorList>
    </citation>
    <scope>IDENTIFICATION</scope>
</reference>
<sequence length="909" mass="107542">MAELIAFNKTEKLEYEGFCKLTINACSNLLLIEPKNEDYKMISSLFTWKYIDEKNILFVFGEHFSQDFALIFNNENKCKKVFNILIEKKANIGTTELIHKRFLPKLFEVISIKNDLKLGKILVNWINKCKNEEKEKYIQLLKNYEIYDLVFPKQRSNNRIVNVESDIEEISVNLDITAFSPSSENNLYGENFNEENNRRTLRKRSAPINYNNESDAEKSNESTDNDEYDETNAERARSKKSIQTFNSPLKKIINESNFEIISYNDNGIPKSRLFIFPTEEEKFGFEYYLNTGKQIYICCACEYRGKQTVARIGKNIYGKKIVKLNSTEHICEKREFKREKYIKKIVELSNIKFAKFISHGKTRTRLLIFPNENDKTKCYEYFWNSGNKLYNCSGCFIKNAHISARHVKTYKKEYIELLSNEHICKIRKYIPEKYNFDPIKQIIKSPNYEVFYYQHRGKSRKTVVVFLNDDKKMCHEYFFCKQSNGYFCCGCSLIGQTTKAVLQKKENGKECFKINKAEHQCHPRKYNPEKFTGEIVVKKPMYKIIEEKVMGKSQTKLLVFTSKDQKFFYKFKIINETGVFSCIKCTTQKQYLRASLLKDEKENEFVAVRNKKHLCEPIEYLQTDFEEKKIVKLPNYKIIEKRIGKKLSKNLIIFDENDKNLYYEYTWTIKRNKTGFFRCSRCKKMKINVQANLLYNEEYGGEYIELGKNLHKCKPKQYIPEELSPKIIYLTNFEERTVLNSGGLEKKILIIFDSNDKNLCYFYYFYKSIGHFICNGCCKLKQTVSAKLFTNESGEKYVQLSTSKQHICQPKKYEPQGFAGKIINVPYFELKSYLNRIKEKKQNLIVYSNEDKTLFYEYRFDTSAKKYLCVKCKEMKKNTFAKLKKNENGQDFVELGPRNHFCKPLKTGR</sequence>
<evidence type="ECO:0000313" key="2">
    <source>
        <dbReference type="Proteomes" id="UP000887578"/>
    </source>
</evidence>